<evidence type="ECO:0000313" key="5">
    <source>
        <dbReference type="Proteomes" id="UP001651880"/>
    </source>
</evidence>
<dbReference type="InterPro" id="IPR003439">
    <property type="entry name" value="ABC_transporter-like_ATP-bd"/>
</dbReference>
<protein>
    <submittedName>
        <fullName evidence="4">ATP-binding cassette domain-containing protein</fullName>
    </submittedName>
</protein>
<dbReference type="GO" id="GO:0005524">
    <property type="term" value="F:ATP binding"/>
    <property type="evidence" value="ECO:0007669"/>
    <property type="project" value="UniProtKB-KW"/>
</dbReference>
<accession>A0ABT1NHN1</accession>
<dbReference type="Gene3D" id="3.40.50.300">
    <property type="entry name" value="P-loop containing nucleotide triphosphate hydrolases"/>
    <property type="match status" value="1"/>
</dbReference>
<keyword evidence="1" id="KW-0547">Nucleotide-binding</keyword>
<evidence type="ECO:0000256" key="1">
    <source>
        <dbReference type="ARBA" id="ARBA00022741"/>
    </source>
</evidence>
<dbReference type="Pfam" id="PF00005">
    <property type="entry name" value="ABC_tran"/>
    <property type="match status" value="1"/>
</dbReference>
<comment type="caution">
    <text evidence="4">The sequence shown here is derived from an EMBL/GenBank/DDBJ whole genome shotgun (WGS) entry which is preliminary data.</text>
</comment>
<reference evidence="4 5" key="1">
    <citation type="submission" date="2021-10" db="EMBL/GenBank/DDBJ databases">
        <title>Lutispora strain m25 sp. nov., a thermophilic, non-spore-forming bacterium isolated from a lab-scale methanogenic bioreactor digesting anaerobic sludge.</title>
        <authorList>
            <person name="El Houari A."/>
            <person name="Mcdonald J."/>
        </authorList>
    </citation>
    <scope>NUCLEOTIDE SEQUENCE [LARGE SCALE GENOMIC DNA]</scope>
    <source>
        <strain evidence="5">m25</strain>
    </source>
</reference>
<organism evidence="4 5">
    <name type="scientific">Lutispora saccharofermentans</name>
    <dbReference type="NCBI Taxonomy" id="3024236"/>
    <lineage>
        <taxon>Bacteria</taxon>
        <taxon>Bacillati</taxon>
        <taxon>Bacillota</taxon>
        <taxon>Clostridia</taxon>
        <taxon>Lutisporales</taxon>
        <taxon>Lutisporaceae</taxon>
        <taxon>Lutispora</taxon>
    </lineage>
</organism>
<proteinExistence type="predicted"/>
<dbReference type="RefSeq" id="WP_255228219.1">
    <property type="nucleotide sequence ID" value="NZ_JAJEKE010000014.1"/>
</dbReference>
<dbReference type="InterPro" id="IPR027417">
    <property type="entry name" value="P-loop_NTPase"/>
</dbReference>
<sequence>MNQKPIIHMENICKKFSHVRALHKANFFAFPGEVTAIVGDNGSGKSTLIKLLCGALRPDSGRIIIDGREYSYLSPRQAIMEGITTVYQDLSLDNRRDCTGNIFLGRELTKCGFWLDRPSMIRETQRLLNELNIKIQDVTVPVGYLSGGQRQGIAIARALLKKSRIIIFDEPTASMGPAETARIMAIIRSLKEQGITVIMISHNLFQIFDVADRISIMKSGRCIGSVPAKDSSPQKINDMILAKGETGCTDE</sequence>
<evidence type="ECO:0000256" key="2">
    <source>
        <dbReference type="ARBA" id="ARBA00022840"/>
    </source>
</evidence>
<keyword evidence="2 4" id="KW-0067">ATP-binding</keyword>
<dbReference type="PANTHER" id="PTHR43790:SF8">
    <property type="entry name" value="SUGAR ABC TRANSPORTER ATP-BINDING PROTEIN"/>
    <property type="match status" value="1"/>
</dbReference>
<evidence type="ECO:0000313" key="4">
    <source>
        <dbReference type="EMBL" id="MCQ1530696.1"/>
    </source>
</evidence>
<keyword evidence="5" id="KW-1185">Reference proteome</keyword>
<dbReference type="EMBL" id="JAJEKE010000014">
    <property type="protein sequence ID" value="MCQ1530696.1"/>
    <property type="molecule type" value="Genomic_DNA"/>
</dbReference>
<dbReference type="InterPro" id="IPR050107">
    <property type="entry name" value="ABC_carbohydrate_import_ATPase"/>
</dbReference>
<evidence type="ECO:0000259" key="3">
    <source>
        <dbReference type="PROSITE" id="PS50893"/>
    </source>
</evidence>
<dbReference type="PROSITE" id="PS50893">
    <property type="entry name" value="ABC_TRANSPORTER_2"/>
    <property type="match status" value="1"/>
</dbReference>
<dbReference type="SMART" id="SM00382">
    <property type="entry name" value="AAA"/>
    <property type="match status" value="1"/>
</dbReference>
<feature type="domain" description="ABC transporter" evidence="3">
    <location>
        <begin position="7"/>
        <end position="244"/>
    </location>
</feature>
<dbReference type="InterPro" id="IPR003593">
    <property type="entry name" value="AAA+_ATPase"/>
</dbReference>
<gene>
    <name evidence="4" type="ORF">LJD61_14230</name>
</gene>
<dbReference type="SUPFAM" id="SSF52540">
    <property type="entry name" value="P-loop containing nucleoside triphosphate hydrolases"/>
    <property type="match status" value="1"/>
</dbReference>
<name>A0ABT1NHN1_9FIRM</name>
<dbReference type="PANTHER" id="PTHR43790">
    <property type="entry name" value="CARBOHYDRATE TRANSPORT ATP-BINDING PROTEIN MG119-RELATED"/>
    <property type="match status" value="1"/>
</dbReference>
<dbReference type="CDD" id="cd03216">
    <property type="entry name" value="ABC_Carb_Monos_I"/>
    <property type="match status" value="1"/>
</dbReference>
<dbReference type="Proteomes" id="UP001651880">
    <property type="component" value="Unassembled WGS sequence"/>
</dbReference>